<dbReference type="EMBL" id="QTSX02002974">
    <property type="protein sequence ID" value="KAJ9072696.1"/>
    <property type="molecule type" value="Genomic_DNA"/>
</dbReference>
<organism evidence="1 2">
    <name type="scientific">Entomophthora muscae</name>
    <dbReference type="NCBI Taxonomy" id="34485"/>
    <lineage>
        <taxon>Eukaryota</taxon>
        <taxon>Fungi</taxon>
        <taxon>Fungi incertae sedis</taxon>
        <taxon>Zoopagomycota</taxon>
        <taxon>Entomophthoromycotina</taxon>
        <taxon>Entomophthoromycetes</taxon>
        <taxon>Entomophthorales</taxon>
        <taxon>Entomophthoraceae</taxon>
        <taxon>Entomophthora</taxon>
    </lineage>
</organism>
<sequence length="273" mass="30563">MEDSTFCTAIGFFAVLSNQIYMFLNISIALNLHLIILLCLKPRRQWEAYYWCLSVGAPIILNLPLLGNHFAFLLIALAAGIFGKSAGNFCFIRNGTKFNEILEVVYMSGVGTVTIMYCAIVSVAVILKMKKKLSFKALDIPLNCSETSKPSSDVSLGTLVKRTCLYPFTCFVCYFSNNIMLVYYCISSSTPGWLQTMAILGFSSRGMFHLFAFLGDPIVFNALPCIFKSKYSEASRNSHLQKATPEYIVSFDSLESATLDETSRMVNEFQHYI</sequence>
<protein>
    <submittedName>
        <fullName evidence="1">Uncharacterized protein</fullName>
    </submittedName>
</protein>
<evidence type="ECO:0000313" key="1">
    <source>
        <dbReference type="EMBL" id="KAJ9072696.1"/>
    </source>
</evidence>
<accession>A0ACC2TE11</accession>
<evidence type="ECO:0000313" key="2">
    <source>
        <dbReference type="Proteomes" id="UP001165960"/>
    </source>
</evidence>
<proteinExistence type="predicted"/>
<name>A0ACC2TE11_9FUNG</name>
<comment type="caution">
    <text evidence="1">The sequence shown here is derived from an EMBL/GenBank/DDBJ whole genome shotgun (WGS) entry which is preliminary data.</text>
</comment>
<dbReference type="Proteomes" id="UP001165960">
    <property type="component" value="Unassembled WGS sequence"/>
</dbReference>
<gene>
    <name evidence="1" type="ORF">DSO57_1024649</name>
</gene>
<keyword evidence="2" id="KW-1185">Reference proteome</keyword>
<reference evidence="1" key="1">
    <citation type="submission" date="2022-04" db="EMBL/GenBank/DDBJ databases">
        <title>Genome of the entomopathogenic fungus Entomophthora muscae.</title>
        <authorList>
            <person name="Elya C."/>
            <person name="Lovett B.R."/>
            <person name="Lee E."/>
            <person name="Macias A.M."/>
            <person name="Hajek A.E."/>
            <person name="De Bivort B.L."/>
            <person name="Kasson M.T."/>
            <person name="De Fine Licht H.H."/>
            <person name="Stajich J.E."/>
        </authorList>
    </citation>
    <scope>NUCLEOTIDE SEQUENCE</scope>
    <source>
        <strain evidence="1">Berkeley</strain>
    </source>
</reference>